<protein>
    <submittedName>
        <fullName evidence="1">Uncharacterized protein</fullName>
    </submittedName>
</protein>
<dbReference type="HOGENOM" id="CLU_2251912_0_0_1"/>
<evidence type="ECO:0000313" key="2">
    <source>
        <dbReference type="Proteomes" id="UP000014074"/>
    </source>
</evidence>
<gene>
    <name evidence="1" type="ORF">UCRPA7_360</name>
</gene>
<keyword evidence="2" id="KW-1185">Reference proteome</keyword>
<sequence>MSMHCPVLRLGSRRSEATRIYQTLGVHCQILAGARGRLFTPLRETAIAMQPRSVTRSQFNGLKERALKGVFSISETTCANQTYLQSGSTISISIEASGLCQALG</sequence>
<dbReference type="EMBL" id="KB932800">
    <property type="protein sequence ID" value="EOO04065.1"/>
    <property type="molecule type" value="Genomic_DNA"/>
</dbReference>
<evidence type="ECO:0000313" key="1">
    <source>
        <dbReference type="EMBL" id="EOO04065.1"/>
    </source>
</evidence>
<reference evidence="2" key="1">
    <citation type="journal article" date="2013" name="Genome Announc.">
        <title>Draft genome sequence of the ascomycete Phaeoacremonium aleophilum strain UCR-PA7, a causal agent of the esca disease complex in grapevines.</title>
        <authorList>
            <person name="Blanco-Ulate B."/>
            <person name="Rolshausen P."/>
            <person name="Cantu D."/>
        </authorList>
    </citation>
    <scope>NUCLEOTIDE SEQUENCE [LARGE SCALE GENOMIC DNA]</scope>
    <source>
        <strain evidence="2">UCR-PA7</strain>
    </source>
</reference>
<dbReference type="GeneID" id="19323962"/>
<dbReference type="KEGG" id="tmn:UCRPA7_360"/>
<dbReference type="RefSeq" id="XP_007911147.1">
    <property type="nucleotide sequence ID" value="XM_007912956.1"/>
</dbReference>
<accession>R8BXK8</accession>
<proteinExistence type="predicted"/>
<name>R8BXK8_PHAM7</name>
<dbReference type="AlphaFoldDB" id="R8BXK8"/>
<organism evidence="1 2">
    <name type="scientific">Phaeoacremonium minimum (strain UCR-PA7)</name>
    <name type="common">Esca disease fungus</name>
    <name type="synonym">Togninia minima</name>
    <dbReference type="NCBI Taxonomy" id="1286976"/>
    <lineage>
        <taxon>Eukaryota</taxon>
        <taxon>Fungi</taxon>
        <taxon>Dikarya</taxon>
        <taxon>Ascomycota</taxon>
        <taxon>Pezizomycotina</taxon>
        <taxon>Sordariomycetes</taxon>
        <taxon>Sordariomycetidae</taxon>
        <taxon>Togniniales</taxon>
        <taxon>Togniniaceae</taxon>
        <taxon>Phaeoacremonium</taxon>
    </lineage>
</organism>
<dbReference type="Proteomes" id="UP000014074">
    <property type="component" value="Unassembled WGS sequence"/>
</dbReference>